<keyword evidence="5 6" id="KW-0238">DNA-binding</keyword>
<keyword evidence="1" id="KW-0808">Transferase</keyword>
<proteinExistence type="predicted"/>
<dbReference type="PROSITE" id="PS50011">
    <property type="entry name" value="PROTEIN_KINASE_DOM"/>
    <property type="match status" value="1"/>
</dbReference>
<reference evidence="11" key="1">
    <citation type="journal article" date="2019" name="Int. J. Syst. Evol. Microbiol.">
        <title>The Global Catalogue of Microorganisms (GCM) 10K type strain sequencing project: providing services to taxonomists for standard genome sequencing and annotation.</title>
        <authorList>
            <consortium name="The Broad Institute Genomics Platform"/>
            <consortium name="The Broad Institute Genome Sequencing Center for Infectious Disease"/>
            <person name="Wu L."/>
            <person name="Ma J."/>
        </authorList>
    </citation>
    <scope>NUCLEOTIDE SEQUENCE [LARGE SCALE GENOMIC DNA]</scope>
    <source>
        <strain evidence="11">LMG 29894</strain>
    </source>
</reference>
<organism evidence="10 11">
    <name type="scientific">Chitinimonas lacunae</name>
    <dbReference type="NCBI Taxonomy" id="1963018"/>
    <lineage>
        <taxon>Bacteria</taxon>
        <taxon>Pseudomonadati</taxon>
        <taxon>Pseudomonadota</taxon>
        <taxon>Betaproteobacteria</taxon>
        <taxon>Neisseriales</taxon>
        <taxon>Chitinibacteraceae</taxon>
        <taxon>Chitinimonas</taxon>
    </lineage>
</organism>
<comment type="caution">
    <text evidence="10">The sequence shown here is derived from an EMBL/GenBank/DDBJ whole genome shotgun (WGS) entry which is preliminary data.</text>
</comment>
<evidence type="ECO:0000256" key="1">
    <source>
        <dbReference type="ARBA" id="ARBA00022679"/>
    </source>
</evidence>
<dbReference type="Proteomes" id="UP001595791">
    <property type="component" value="Unassembled WGS sequence"/>
</dbReference>
<evidence type="ECO:0000256" key="2">
    <source>
        <dbReference type="ARBA" id="ARBA00022741"/>
    </source>
</evidence>
<dbReference type="InterPro" id="IPR011009">
    <property type="entry name" value="Kinase-like_dom_sf"/>
</dbReference>
<dbReference type="InterPro" id="IPR008271">
    <property type="entry name" value="Ser/Thr_kinase_AS"/>
</dbReference>
<keyword evidence="2" id="KW-0547">Nucleotide-binding</keyword>
<gene>
    <name evidence="10" type="ORF">ACFOW7_12320</name>
</gene>
<dbReference type="SMART" id="SM00220">
    <property type="entry name" value="S_TKc"/>
    <property type="match status" value="1"/>
</dbReference>
<dbReference type="CDD" id="cd00383">
    <property type="entry name" value="trans_reg_C"/>
    <property type="match status" value="1"/>
</dbReference>
<evidence type="ECO:0000256" key="5">
    <source>
        <dbReference type="ARBA" id="ARBA00023125"/>
    </source>
</evidence>
<feature type="DNA-binding region" description="OmpR/PhoB-type" evidence="6">
    <location>
        <begin position="6"/>
        <end position="102"/>
    </location>
</feature>
<dbReference type="Gene3D" id="3.30.200.20">
    <property type="entry name" value="Phosphorylase Kinase, domain 1"/>
    <property type="match status" value="1"/>
</dbReference>
<dbReference type="SUPFAM" id="SSF56112">
    <property type="entry name" value="Protein kinase-like (PK-like)"/>
    <property type="match status" value="1"/>
</dbReference>
<dbReference type="PROSITE" id="PS00108">
    <property type="entry name" value="PROTEIN_KINASE_ST"/>
    <property type="match status" value="1"/>
</dbReference>
<evidence type="ECO:0000313" key="10">
    <source>
        <dbReference type="EMBL" id="MFC4160135.1"/>
    </source>
</evidence>
<dbReference type="PANTHER" id="PTHR43289:SF33">
    <property type="entry name" value="SERINE_THREONINE KINASE 31"/>
    <property type="match status" value="1"/>
</dbReference>
<accession>A0ABV8MTF5</accession>
<name>A0ABV8MTF5_9NEIS</name>
<dbReference type="CDD" id="cd14014">
    <property type="entry name" value="STKc_PknB_like"/>
    <property type="match status" value="1"/>
</dbReference>
<dbReference type="InterPro" id="IPR011990">
    <property type="entry name" value="TPR-like_helical_dom_sf"/>
</dbReference>
<evidence type="ECO:0000256" key="7">
    <source>
        <dbReference type="SAM" id="Phobius"/>
    </source>
</evidence>
<keyword evidence="4" id="KW-0067">ATP-binding</keyword>
<keyword evidence="7" id="KW-0472">Membrane</keyword>
<feature type="domain" description="OmpR/PhoB-type" evidence="9">
    <location>
        <begin position="6"/>
        <end position="102"/>
    </location>
</feature>
<keyword evidence="3" id="KW-0418">Kinase</keyword>
<dbReference type="RefSeq" id="WP_378164634.1">
    <property type="nucleotide sequence ID" value="NZ_JBHSBU010000001.1"/>
</dbReference>
<dbReference type="InterPro" id="IPR016032">
    <property type="entry name" value="Sig_transdc_resp-reg_C-effctor"/>
</dbReference>
<dbReference type="InterPro" id="IPR001867">
    <property type="entry name" value="OmpR/PhoB-type_DNA-bd"/>
</dbReference>
<dbReference type="Pfam" id="PF00069">
    <property type="entry name" value="Pkinase"/>
    <property type="match status" value="1"/>
</dbReference>
<sequence length="901" mass="100162">MSPSNLYRYRFGSSTFDESTCELTVSGLVVDIQPQSLRILSLLLNHRGEVISRKELEEQVWQGRHVGENVLASAITRLRAALGESNAGLIEAIPRVGYRITAPVQRTAIGQYFSSHLALQVGQEAPERPGYQLERMLGQSGAGEVWLARYGKTRAVRVYKYAADASQLARLKREATLARLLHEQLGERRDILRIVDWNFENAPFFLESEYGGDNLLTWSQADNRLAMMPREARLAVFLQIARAVAAAHSVGVIHKDLKPANVLLDGAGQARLVDFGSSRLTDHHRLAELGITDLGVAGAPTLTDDSARGTVLYIAPEILREHPSTERSDIYALGVLLYQLVVGDLRRPMVQGWERDIDDPLLCEDIAAATDGDIERRTASVNELIVALSDLPSRRLRREQEAAERAQAERDRLQAQRSRERRPWLIGLMATLALGLVISVYAYLEVRQSEARLVHHSQNIRALNQFLARELIGEADPSQSGRSNVSVQEAAILATKKIDAPGSGYSPEVRALLHAAMQRTFDGLGDFKRALSEGEKALAALAQQTEPDPLLLDNVHVTYASTLRSLSRLEEAEAQLALVEKSLPRLNEAPNETLARYWYVKAKIASVNYAWHDVLRYNAKAAEVFERLPAPKSSLGGQIDYTMAHATKMVRDYPKAEAMYRALLQNSEARYGQVHYLTCIAKRGLGDVLSVQSRNHEAIPLIESAIRCIQQAVGEDTIEMGNGISRLANAYFSNDQWIKAAETNLRAAAIHERISGPTGKANLVAQSSAAWAFTLGGFPEKAKPIFARTLAQARQVFPENHPIVQIIRFNYADCLLDTRQIQGVRELLDGLDAKTLGSIRPDPVWEGLLAYQQGRLALLNGDQRQAMEWLEFAEREVAAKNPDKRTISLARIRQYLAKART</sequence>
<dbReference type="PROSITE" id="PS51755">
    <property type="entry name" value="OMPR_PHOB"/>
    <property type="match status" value="1"/>
</dbReference>
<dbReference type="Gene3D" id="1.10.510.10">
    <property type="entry name" value="Transferase(Phosphotransferase) domain 1"/>
    <property type="match status" value="1"/>
</dbReference>
<evidence type="ECO:0000256" key="6">
    <source>
        <dbReference type="PROSITE-ProRule" id="PRU01091"/>
    </source>
</evidence>
<dbReference type="SMART" id="SM00862">
    <property type="entry name" value="Trans_reg_C"/>
    <property type="match status" value="1"/>
</dbReference>
<keyword evidence="11" id="KW-1185">Reference proteome</keyword>
<feature type="transmembrane region" description="Helical" evidence="7">
    <location>
        <begin position="424"/>
        <end position="444"/>
    </location>
</feature>
<dbReference type="SUPFAM" id="SSF46894">
    <property type="entry name" value="C-terminal effector domain of the bipartite response regulators"/>
    <property type="match status" value="1"/>
</dbReference>
<keyword evidence="7" id="KW-0812">Transmembrane</keyword>
<keyword evidence="7" id="KW-1133">Transmembrane helix</keyword>
<protein>
    <submittedName>
        <fullName evidence="10">Winged helix-turn-helix domain-containing protein</fullName>
    </submittedName>
</protein>
<evidence type="ECO:0000259" key="8">
    <source>
        <dbReference type="PROSITE" id="PS50011"/>
    </source>
</evidence>
<dbReference type="InterPro" id="IPR036388">
    <property type="entry name" value="WH-like_DNA-bd_sf"/>
</dbReference>
<dbReference type="Gene3D" id="1.10.10.10">
    <property type="entry name" value="Winged helix-like DNA-binding domain superfamily/Winged helix DNA-binding domain"/>
    <property type="match status" value="1"/>
</dbReference>
<evidence type="ECO:0000256" key="4">
    <source>
        <dbReference type="ARBA" id="ARBA00022840"/>
    </source>
</evidence>
<evidence type="ECO:0000313" key="11">
    <source>
        <dbReference type="Proteomes" id="UP001595791"/>
    </source>
</evidence>
<evidence type="ECO:0000256" key="3">
    <source>
        <dbReference type="ARBA" id="ARBA00022777"/>
    </source>
</evidence>
<dbReference type="SUPFAM" id="SSF48452">
    <property type="entry name" value="TPR-like"/>
    <property type="match status" value="2"/>
</dbReference>
<evidence type="ECO:0000259" key="9">
    <source>
        <dbReference type="PROSITE" id="PS51755"/>
    </source>
</evidence>
<feature type="domain" description="Protein kinase" evidence="8">
    <location>
        <begin position="131"/>
        <end position="425"/>
    </location>
</feature>
<dbReference type="Pfam" id="PF00486">
    <property type="entry name" value="Trans_reg_C"/>
    <property type="match status" value="1"/>
</dbReference>
<dbReference type="Gene3D" id="1.25.40.10">
    <property type="entry name" value="Tetratricopeptide repeat domain"/>
    <property type="match status" value="2"/>
</dbReference>
<dbReference type="PANTHER" id="PTHR43289">
    <property type="entry name" value="MITOGEN-ACTIVATED PROTEIN KINASE KINASE KINASE 20-RELATED"/>
    <property type="match status" value="1"/>
</dbReference>
<dbReference type="EMBL" id="JBHSBU010000001">
    <property type="protein sequence ID" value="MFC4160135.1"/>
    <property type="molecule type" value="Genomic_DNA"/>
</dbReference>
<dbReference type="InterPro" id="IPR000719">
    <property type="entry name" value="Prot_kinase_dom"/>
</dbReference>